<dbReference type="RefSeq" id="WP_115963117.1">
    <property type="nucleotide sequence ID" value="NZ_CBCRVL010000015.1"/>
</dbReference>
<sequence>MLIDSRNGAIELSNFNTLIYKGMLFDQLQQTDFYKQKYHDMWDVKTGYFWYYFNTIDTHGYQLHFNLCFYGDQLHSIHMNTREDTDAKDWNEWSEEKEMLVFYRNNKFLTLLLERPPAQKKKTPYPSVSFRFPWGNIWSVYDPRSASSLMGIQYQEEKNI</sequence>
<accession>A0A3D9CHF5</accession>
<dbReference type="AlphaFoldDB" id="A0A3D9CHF5"/>
<protein>
    <submittedName>
        <fullName evidence="1">Uncharacterized protein</fullName>
    </submittedName>
</protein>
<keyword evidence="2" id="KW-1185">Reference proteome</keyword>
<reference evidence="1 2" key="1">
    <citation type="journal article" date="2007" name="Int. J. Syst. Evol. Microbiol.">
        <title>Chryseobacterium flavum sp. nov., isolated from polluted soil.</title>
        <authorList>
            <person name="Zhou Y."/>
            <person name="Dong J."/>
            <person name="Wang X."/>
            <person name="Huang X."/>
            <person name="Zhang K.Y."/>
            <person name="Zhang Y.Q."/>
            <person name="Guo Y.F."/>
            <person name="Lai R."/>
            <person name="Li W.J."/>
        </authorList>
    </citation>
    <scope>NUCLEOTIDE SEQUENCE [LARGE SCALE GENOMIC DNA]</scope>
    <source>
        <strain evidence="1 2">KCTC 12877</strain>
    </source>
</reference>
<proteinExistence type="predicted"/>
<gene>
    <name evidence="1" type="ORF">DRF59_17305</name>
</gene>
<evidence type="ECO:0000313" key="1">
    <source>
        <dbReference type="EMBL" id="REC65208.1"/>
    </source>
</evidence>
<comment type="caution">
    <text evidence="1">The sequence shown here is derived from an EMBL/GenBank/DDBJ whole genome shotgun (WGS) entry which is preliminary data.</text>
</comment>
<evidence type="ECO:0000313" key="2">
    <source>
        <dbReference type="Proteomes" id="UP000256769"/>
    </source>
</evidence>
<dbReference type="Proteomes" id="UP000256769">
    <property type="component" value="Unassembled WGS sequence"/>
</dbReference>
<dbReference type="EMBL" id="QNUE01000017">
    <property type="protein sequence ID" value="REC65208.1"/>
    <property type="molecule type" value="Genomic_DNA"/>
</dbReference>
<organism evidence="1 2">
    <name type="scientific">Chryseobacterium flavum</name>
    <dbReference type="NCBI Taxonomy" id="415851"/>
    <lineage>
        <taxon>Bacteria</taxon>
        <taxon>Pseudomonadati</taxon>
        <taxon>Bacteroidota</taxon>
        <taxon>Flavobacteriia</taxon>
        <taxon>Flavobacteriales</taxon>
        <taxon>Weeksellaceae</taxon>
        <taxon>Chryseobacterium group</taxon>
        <taxon>Chryseobacterium</taxon>
    </lineage>
</organism>
<dbReference type="OrthoDB" id="882910at2"/>
<name>A0A3D9CHF5_9FLAO</name>